<gene>
    <name evidence="2" type="ORF">I7X43_01340</name>
</gene>
<evidence type="ECO:0000313" key="2">
    <source>
        <dbReference type="EMBL" id="MBH9551478.1"/>
    </source>
</evidence>
<feature type="signal peptide" evidence="1">
    <location>
        <begin position="1"/>
        <end position="25"/>
    </location>
</feature>
<reference evidence="2" key="1">
    <citation type="submission" date="2020-12" db="EMBL/GenBank/DDBJ databases">
        <title>The genome sequence of Inhella sp. 4Y17.</title>
        <authorList>
            <person name="Liu Y."/>
        </authorList>
    </citation>
    <scope>NUCLEOTIDE SEQUENCE</scope>
    <source>
        <strain evidence="2">4Y10</strain>
    </source>
</reference>
<accession>A0A931N9L0</accession>
<dbReference type="Proteomes" id="UP000620139">
    <property type="component" value="Unassembled WGS sequence"/>
</dbReference>
<dbReference type="RefSeq" id="WP_198099090.1">
    <property type="nucleotide sequence ID" value="NZ_JAEDAL010000001.1"/>
</dbReference>
<feature type="chain" id="PRO_5037251004" evidence="1">
    <location>
        <begin position="26"/>
        <end position="90"/>
    </location>
</feature>
<proteinExistence type="predicted"/>
<protein>
    <submittedName>
        <fullName evidence="2">Uncharacterized protein</fullName>
    </submittedName>
</protein>
<sequence length="90" mass="9299">MNTTPSRIASLLTFTTMVGLSFASAAALATFQPALDGVSETVVMLPRVEITAKRPEVPHLPTVVVTVKRASTDAAQLAKAEACAPSTAVC</sequence>
<keyword evidence="3" id="KW-1185">Reference proteome</keyword>
<evidence type="ECO:0000256" key="1">
    <source>
        <dbReference type="SAM" id="SignalP"/>
    </source>
</evidence>
<dbReference type="AlphaFoldDB" id="A0A931N9L0"/>
<keyword evidence="1" id="KW-0732">Signal</keyword>
<organism evidence="2 3">
    <name type="scientific">Inhella gelatinilytica</name>
    <dbReference type="NCBI Taxonomy" id="2795030"/>
    <lineage>
        <taxon>Bacteria</taxon>
        <taxon>Pseudomonadati</taxon>
        <taxon>Pseudomonadota</taxon>
        <taxon>Betaproteobacteria</taxon>
        <taxon>Burkholderiales</taxon>
        <taxon>Sphaerotilaceae</taxon>
        <taxon>Inhella</taxon>
    </lineage>
</organism>
<comment type="caution">
    <text evidence="2">The sequence shown here is derived from an EMBL/GenBank/DDBJ whole genome shotgun (WGS) entry which is preliminary data.</text>
</comment>
<dbReference type="EMBL" id="JAEDAL010000001">
    <property type="protein sequence ID" value="MBH9551478.1"/>
    <property type="molecule type" value="Genomic_DNA"/>
</dbReference>
<evidence type="ECO:0000313" key="3">
    <source>
        <dbReference type="Proteomes" id="UP000620139"/>
    </source>
</evidence>
<name>A0A931N9L0_9BURK</name>